<evidence type="ECO:0000313" key="4">
    <source>
        <dbReference type="Proteomes" id="UP000076858"/>
    </source>
</evidence>
<feature type="region of interest" description="Disordered" evidence="1">
    <location>
        <begin position="1"/>
        <end position="44"/>
    </location>
</feature>
<feature type="compositionally biased region" description="Polar residues" evidence="1">
    <location>
        <begin position="26"/>
        <end position="41"/>
    </location>
</feature>
<keyword evidence="4" id="KW-1185">Reference proteome</keyword>
<accession>A0A164F5K3</accession>
<evidence type="ECO:0000313" key="3">
    <source>
        <dbReference type="EMBL" id="KZR97445.1"/>
    </source>
</evidence>
<keyword evidence="2" id="KW-0812">Transmembrane</keyword>
<protein>
    <submittedName>
        <fullName evidence="3">Uncharacterized protein</fullName>
    </submittedName>
</protein>
<sequence length="70" mass="7610">MKHPRPPPSSVATGLLQPDVHDGSTAAESNSIAGTIRGSHTSRLDDQHKPQELFLIFLSLPLAFVLYTIM</sequence>
<dbReference type="AlphaFoldDB" id="A0A164F5K3"/>
<feature type="transmembrane region" description="Helical" evidence="2">
    <location>
        <begin position="53"/>
        <end position="69"/>
    </location>
</feature>
<comment type="caution">
    <text evidence="3">The sequence shown here is derived from an EMBL/GenBank/DDBJ whole genome shotgun (WGS) entry which is preliminary data.</text>
</comment>
<dbReference type="EMBL" id="LRGB01021404">
    <property type="protein sequence ID" value="KZR97445.1"/>
    <property type="molecule type" value="Genomic_DNA"/>
</dbReference>
<keyword evidence="2" id="KW-0472">Membrane</keyword>
<evidence type="ECO:0000256" key="2">
    <source>
        <dbReference type="SAM" id="Phobius"/>
    </source>
</evidence>
<reference evidence="3 4" key="1">
    <citation type="submission" date="2016-03" db="EMBL/GenBank/DDBJ databases">
        <title>EvidentialGene: Evidence-directed Construction of Genes on Genomes.</title>
        <authorList>
            <person name="Gilbert D.G."/>
            <person name="Choi J.-H."/>
            <person name="Mockaitis K."/>
            <person name="Colbourne J."/>
            <person name="Pfrender M."/>
        </authorList>
    </citation>
    <scope>NUCLEOTIDE SEQUENCE [LARGE SCALE GENOMIC DNA]</scope>
    <source>
        <strain evidence="3 4">Xinb3</strain>
        <tissue evidence="3">Complete organism</tissue>
    </source>
</reference>
<organism evidence="3 4">
    <name type="scientific">Daphnia magna</name>
    <dbReference type="NCBI Taxonomy" id="35525"/>
    <lineage>
        <taxon>Eukaryota</taxon>
        <taxon>Metazoa</taxon>
        <taxon>Ecdysozoa</taxon>
        <taxon>Arthropoda</taxon>
        <taxon>Crustacea</taxon>
        <taxon>Branchiopoda</taxon>
        <taxon>Diplostraca</taxon>
        <taxon>Cladocera</taxon>
        <taxon>Anomopoda</taxon>
        <taxon>Daphniidae</taxon>
        <taxon>Daphnia</taxon>
    </lineage>
</organism>
<name>A0A164F5K3_9CRUS</name>
<gene>
    <name evidence="3" type="ORF">APZ42_007678</name>
</gene>
<evidence type="ECO:0000256" key="1">
    <source>
        <dbReference type="SAM" id="MobiDB-lite"/>
    </source>
</evidence>
<dbReference type="Proteomes" id="UP000076858">
    <property type="component" value="Unassembled WGS sequence"/>
</dbReference>
<proteinExistence type="predicted"/>
<keyword evidence="2" id="KW-1133">Transmembrane helix</keyword>